<organism evidence="12 13">
    <name type="scientific">Streptomyces kunmingensis</name>
    <dbReference type="NCBI Taxonomy" id="68225"/>
    <lineage>
        <taxon>Bacteria</taxon>
        <taxon>Bacillati</taxon>
        <taxon>Actinomycetota</taxon>
        <taxon>Actinomycetes</taxon>
        <taxon>Kitasatosporales</taxon>
        <taxon>Streptomycetaceae</taxon>
        <taxon>Streptomyces</taxon>
    </lineage>
</organism>
<dbReference type="Pfam" id="PF02424">
    <property type="entry name" value="ApbE"/>
    <property type="match status" value="2"/>
</dbReference>
<dbReference type="EC" id="2.7.1.180" evidence="2"/>
<keyword evidence="5 12" id="KW-0808">Transferase</keyword>
<dbReference type="Proteomes" id="UP001352223">
    <property type="component" value="Unassembled WGS sequence"/>
</dbReference>
<evidence type="ECO:0000256" key="8">
    <source>
        <dbReference type="ARBA" id="ARBA00022842"/>
    </source>
</evidence>
<evidence type="ECO:0000313" key="12">
    <source>
        <dbReference type="EMBL" id="MEB3965213.1"/>
    </source>
</evidence>
<evidence type="ECO:0000256" key="1">
    <source>
        <dbReference type="ARBA" id="ARBA00001946"/>
    </source>
</evidence>
<comment type="caution">
    <text evidence="12">The sequence shown here is derived from an EMBL/GenBank/DDBJ whole genome shotgun (WGS) entry which is preliminary data.</text>
</comment>
<dbReference type="Gene3D" id="3.10.520.10">
    <property type="entry name" value="ApbE-like domains"/>
    <property type="match status" value="2"/>
</dbReference>
<dbReference type="GO" id="GO:0016740">
    <property type="term" value="F:transferase activity"/>
    <property type="evidence" value="ECO:0007669"/>
    <property type="project" value="UniProtKB-KW"/>
</dbReference>
<keyword evidence="7" id="KW-0274">FAD</keyword>
<evidence type="ECO:0000256" key="3">
    <source>
        <dbReference type="ARBA" id="ARBA00016337"/>
    </source>
</evidence>
<proteinExistence type="predicted"/>
<evidence type="ECO:0000256" key="10">
    <source>
        <dbReference type="ARBA" id="ARBA00048540"/>
    </source>
</evidence>
<dbReference type="PANTHER" id="PTHR30040">
    <property type="entry name" value="THIAMINE BIOSYNTHESIS LIPOPROTEIN APBE"/>
    <property type="match status" value="1"/>
</dbReference>
<dbReference type="InterPro" id="IPR024932">
    <property type="entry name" value="ApbE"/>
</dbReference>
<dbReference type="PANTHER" id="PTHR30040:SF2">
    <property type="entry name" value="FAD:PROTEIN FMN TRANSFERASE"/>
    <property type="match status" value="1"/>
</dbReference>
<evidence type="ECO:0000256" key="4">
    <source>
        <dbReference type="ARBA" id="ARBA00022630"/>
    </source>
</evidence>
<evidence type="ECO:0000313" key="13">
    <source>
        <dbReference type="Proteomes" id="UP001352223"/>
    </source>
</evidence>
<dbReference type="EMBL" id="JAOZYB010000325">
    <property type="protein sequence ID" value="MEB3965213.1"/>
    <property type="molecule type" value="Genomic_DNA"/>
</dbReference>
<comment type="cofactor">
    <cofactor evidence="1">
        <name>Mg(2+)</name>
        <dbReference type="ChEBI" id="CHEBI:18420"/>
    </cofactor>
</comment>
<dbReference type="InterPro" id="IPR003374">
    <property type="entry name" value="ApbE-like_sf"/>
</dbReference>
<keyword evidence="13" id="KW-1185">Reference proteome</keyword>
<gene>
    <name evidence="12" type="ORF">OKJ48_34060</name>
</gene>
<keyword evidence="4" id="KW-0285">Flavoprotein</keyword>
<reference evidence="12 13" key="1">
    <citation type="submission" date="2022-10" db="EMBL/GenBank/DDBJ databases">
        <authorList>
            <person name="Xie J."/>
            <person name="Shen N."/>
        </authorList>
    </citation>
    <scope>NUCLEOTIDE SEQUENCE [LARGE SCALE GENOMIC DNA]</scope>
    <source>
        <strain evidence="12 13">DSM 41681</strain>
    </source>
</reference>
<protein>
    <recommendedName>
        <fullName evidence="3">FAD:protein FMN transferase</fullName>
        <ecNumber evidence="2">2.7.1.180</ecNumber>
    </recommendedName>
    <alternativeName>
        <fullName evidence="9">Flavin transferase</fullName>
    </alternativeName>
</protein>
<evidence type="ECO:0000256" key="11">
    <source>
        <dbReference type="SAM" id="MobiDB-lite"/>
    </source>
</evidence>
<evidence type="ECO:0000256" key="5">
    <source>
        <dbReference type="ARBA" id="ARBA00022679"/>
    </source>
</evidence>
<comment type="catalytic activity">
    <reaction evidence="10">
        <text>L-threonyl-[protein] + FAD = FMN-L-threonyl-[protein] + AMP + H(+)</text>
        <dbReference type="Rhea" id="RHEA:36847"/>
        <dbReference type="Rhea" id="RHEA-COMP:11060"/>
        <dbReference type="Rhea" id="RHEA-COMP:11061"/>
        <dbReference type="ChEBI" id="CHEBI:15378"/>
        <dbReference type="ChEBI" id="CHEBI:30013"/>
        <dbReference type="ChEBI" id="CHEBI:57692"/>
        <dbReference type="ChEBI" id="CHEBI:74257"/>
        <dbReference type="ChEBI" id="CHEBI:456215"/>
        <dbReference type="EC" id="2.7.1.180"/>
    </reaction>
</comment>
<keyword evidence="8" id="KW-0460">Magnesium</keyword>
<dbReference type="RefSeq" id="WP_324773276.1">
    <property type="nucleotide sequence ID" value="NZ_BAAATS010000028.1"/>
</dbReference>
<evidence type="ECO:0000256" key="9">
    <source>
        <dbReference type="ARBA" id="ARBA00031306"/>
    </source>
</evidence>
<dbReference type="SUPFAM" id="SSF143631">
    <property type="entry name" value="ApbE-like"/>
    <property type="match status" value="1"/>
</dbReference>
<evidence type="ECO:0000256" key="2">
    <source>
        <dbReference type="ARBA" id="ARBA00011955"/>
    </source>
</evidence>
<evidence type="ECO:0000256" key="7">
    <source>
        <dbReference type="ARBA" id="ARBA00022827"/>
    </source>
</evidence>
<feature type="region of interest" description="Disordered" evidence="11">
    <location>
        <begin position="250"/>
        <end position="279"/>
    </location>
</feature>
<name>A0ABU6CKH8_9ACTN</name>
<evidence type="ECO:0000256" key="6">
    <source>
        <dbReference type="ARBA" id="ARBA00022723"/>
    </source>
</evidence>
<sequence>MHRVEHVMGFPVSLRIDDDLPHQAVERTGDDVFAWLREVDERFSPFKSRSEVSRHGRGELAPHELSTDLVEVLDLCEHYRLATGGAFDVRLPGRGLDPCAVVKGWSVQRAAQMLRAAGVRRFCLNAGGDVVASGGPWRVGVRHPEHADKLCAALELTDGAVATSARYERGDHIIDGRTGRPATGLLSMTVVAATLTEADSVATAAFAMGPEGIEWAASLAGCEVFAVDAGGRVLRTDGFPLLAESAAVRPPTEAEGRTAAGGGQTRSAAISTYWKEPSL</sequence>
<accession>A0ABU6CKH8</accession>
<keyword evidence="6" id="KW-0479">Metal-binding</keyword>